<evidence type="ECO:0000259" key="3">
    <source>
        <dbReference type="Pfam" id="PF03816"/>
    </source>
</evidence>
<dbReference type="Proteomes" id="UP000471126">
    <property type="component" value="Unassembled WGS sequence"/>
</dbReference>
<evidence type="ECO:0000256" key="2">
    <source>
        <dbReference type="SAM" id="MobiDB-lite"/>
    </source>
</evidence>
<dbReference type="InterPro" id="IPR004474">
    <property type="entry name" value="LytR_CpsA_psr"/>
</dbReference>
<dbReference type="EMBL" id="JAAGWE010000024">
    <property type="protein sequence ID" value="NEM07266.1"/>
    <property type="molecule type" value="Genomic_DNA"/>
</dbReference>
<dbReference type="PANTHER" id="PTHR33392">
    <property type="entry name" value="POLYISOPRENYL-TEICHOIC ACID--PEPTIDOGLYCAN TEICHOIC ACID TRANSFERASE TAGU"/>
    <property type="match status" value="1"/>
</dbReference>
<dbReference type="NCBIfam" id="TIGR00350">
    <property type="entry name" value="lytR_cpsA_psr"/>
    <property type="match status" value="1"/>
</dbReference>
<evidence type="ECO:0000313" key="4">
    <source>
        <dbReference type="EMBL" id="NEM07266.1"/>
    </source>
</evidence>
<dbReference type="RefSeq" id="WP_163477378.1">
    <property type="nucleotide sequence ID" value="NZ_JAAGWE010000024.1"/>
</dbReference>
<evidence type="ECO:0000313" key="5">
    <source>
        <dbReference type="Proteomes" id="UP000471126"/>
    </source>
</evidence>
<comment type="similarity">
    <text evidence="1">Belongs to the LytR/CpsA/Psr (LCP) family.</text>
</comment>
<evidence type="ECO:0000256" key="1">
    <source>
        <dbReference type="ARBA" id="ARBA00006068"/>
    </source>
</evidence>
<name>A0A6P0GJ58_9ACTN</name>
<accession>A0A6P0GJ58</accession>
<dbReference type="Pfam" id="PF03816">
    <property type="entry name" value="LytR_cpsA_psr"/>
    <property type="match status" value="1"/>
</dbReference>
<dbReference type="Gene3D" id="3.40.630.190">
    <property type="entry name" value="LCP protein"/>
    <property type="match status" value="1"/>
</dbReference>
<gene>
    <name evidence="4" type="ORF">GCU54_14775</name>
</gene>
<protein>
    <submittedName>
        <fullName evidence="4">Transcriptional regulator</fullName>
    </submittedName>
</protein>
<comment type="caution">
    <text evidence="4">The sequence shown here is derived from an EMBL/GenBank/DDBJ whole genome shotgun (WGS) entry which is preliminary data.</text>
</comment>
<sequence>MTAPYDPDAGQAPPGRRRPRPGGRQSALVAVLLGLLALLADAAVLSDRVGEVDVALAADDSDGRTWLLVGLDSRERLPAGADRADFGTPEAVPGARADVVLVVHQTDAGTTVLSVPRDLLVISGRSPDRLALTWLGDPSATVAGLCRLGIPADHLVTVDLAGFAAVVDAAGGLDVDVPEPVRDRPAGLLLERAGRQHVDGATALALVRSRHPEHRVDGAWVPAPVDPDGRATAAGTVLSALVARVQRSLLLPWRLQSVAWAASGALAVDPGTSVADLAALAHADVGAVTVLPAADPVAGTLVRPPTAETAATVAAAGLSCDG</sequence>
<dbReference type="InterPro" id="IPR050922">
    <property type="entry name" value="LytR/CpsA/Psr_CW_biosynth"/>
</dbReference>
<organism evidence="4 5">
    <name type="scientific">Geodermatophilus normandii</name>
    <dbReference type="NCBI Taxonomy" id="1137989"/>
    <lineage>
        <taxon>Bacteria</taxon>
        <taxon>Bacillati</taxon>
        <taxon>Actinomycetota</taxon>
        <taxon>Actinomycetes</taxon>
        <taxon>Geodermatophilales</taxon>
        <taxon>Geodermatophilaceae</taxon>
        <taxon>Geodermatophilus</taxon>
    </lineage>
</organism>
<reference evidence="4 5" key="1">
    <citation type="submission" date="2019-12" db="EMBL/GenBank/DDBJ databases">
        <title>WGS of CPCC 203550 I12A-02606.</title>
        <authorList>
            <person name="Jiang Z."/>
        </authorList>
    </citation>
    <scope>NUCLEOTIDE SEQUENCE [LARGE SCALE GENOMIC DNA]</scope>
    <source>
        <strain evidence="4 5">I12A-02606</strain>
    </source>
</reference>
<proteinExistence type="inferred from homology"/>
<feature type="region of interest" description="Disordered" evidence="2">
    <location>
        <begin position="1"/>
        <end position="23"/>
    </location>
</feature>
<feature type="domain" description="Cell envelope-related transcriptional attenuator" evidence="3">
    <location>
        <begin position="97"/>
        <end position="217"/>
    </location>
</feature>
<dbReference type="PANTHER" id="PTHR33392:SF6">
    <property type="entry name" value="POLYISOPRENYL-TEICHOIC ACID--PEPTIDOGLYCAN TEICHOIC ACID TRANSFERASE TAGU"/>
    <property type="match status" value="1"/>
</dbReference>
<dbReference type="AlphaFoldDB" id="A0A6P0GJ58"/>